<evidence type="ECO:0000313" key="4">
    <source>
        <dbReference type="EMBL" id="KAB0802670.1"/>
    </source>
</evidence>
<dbReference type="SMART" id="SM00822">
    <property type="entry name" value="PKS_KR"/>
    <property type="match status" value="1"/>
</dbReference>
<keyword evidence="5" id="KW-1185">Reference proteome</keyword>
<organism evidence="2">
    <name type="scientific">Photinus pyralis</name>
    <name type="common">Common eastern firefly</name>
    <name type="synonym">Lampyris pyralis</name>
    <dbReference type="NCBI Taxonomy" id="7054"/>
    <lineage>
        <taxon>Eukaryota</taxon>
        <taxon>Metazoa</taxon>
        <taxon>Ecdysozoa</taxon>
        <taxon>Arthropoda</taxon>
        <taxon>Hexapoda</taxon>
        <taxon>Insecta</taxon>
        <taxon>Pterygota</taxon>
        <taxon>Neoptera</taxon>
        <taxon>Endopterygota</taxon>
        <taxon>Coleoptera</taxon>
        <taxon>Polyphaga</taxon>
        <taxon>Elateriformia</taxon>
        <taxon>Elateroidea</taxon>
        <taxon>Lampyridae</taxon>
        <taxon>Lampyrinae</taxon>
        <taxon>Photinus</taxon>
    </lineage>
</organism>
<name>A0A1Y1LAV0_PHOPY</name>
<evidence type="ECO:0000313" key="3">
    <source>
        <dbReference type="EMBL" id="KAB0790395.1"/>
    </source>
</evidence>
<dbReference type="PRINTS" id="PR00080">
    <property type="entry name" value="SDRFAMILY"/>
</dbReference>
<sequence length="257" mass="27256">MQFAGKVVLITGASSGIGAATAKRFAALGASVVLTGRNEANLKKVASECKVPPNTPTPHVVTGELTNEADTKAILDSAVKHFGKLDVLVNNAGIIESGSIENTSLEQYDRLMNINMRSIFHLTMLATPFLIQSKGNVVNVSSVNGIRAFPGVLAYCLSKACVDQFTRCTALELASKQVRVNCVNPGVTTTNLHKRSGMNDDQYQQFLSRTKDTHALGRPGNPNEVAATITFLASDDASNITGASLPVDGGRHAMCPR</sequence>
<dbReference type="Pfam" id="PF13561">
    <property type="entry name" value="adh_short_C2"/>
    <property type="match status" value="1"/>
</dbReference>
<dbReference type="FunFam" id="3.40.50.720:FF:000084">
    <property type="entry name" value="Short-chain dehydrogenase reductase"/>
    <property type="match status" value="1"/>
</dbReference>
<dbReference type="Gene3D" id="3.40.50.720">
    <property type="entry name" value="NAD(P)-binding Rossmann-like Domain"/>
    <property type="match status" value="1"/>
</dbReference>
<evidence type="ECO:0000259" key="1">
    <source>
        <dbReference type="SMART" id="SM00822"/>
    </source>
</evidence>
<dbReference type="EMBL" id="GEZM01064587">
    <property type="protein sequence ID" value="JAV68706.1"/>
    <property type="molecule type" value="Transcribed_RNA"/>
</dbReference>
<dbReference type="PRINTS" id="PR00081">
    <property type="entry name" value="GDHRDH"/>
</dbReference>
<reference evidence="3" key="3">
    <citation type="submission" date="2019-08" db="EMBL/GenBank/DDBJ databases">
        <authorList>
            <consortium name="Photinus pyralis genome working group"/>
            <person name="Fallon T.R."/>
            <person name="Sander Lower S.E."/>
            <person name="Weng J.-K."/>
        </authorList>
    </citation>
    <scope>NUCLEOTIDE SEQUENCE</scope>
    <source>
        <strain evidence="3">1611_PpyrPB1</strain>
        <tissue evidence="3">Whole body</tissue>
    </source>
</reference>
<reference evidence="2" key="1">
    <citation type="journal article" date="2016" name="Sci. Rep.">
        <title>Molecular characterization of firefly nuptial gifts: a multi-omics approach sheds light on postcopulatory sexual selection.</title>
        <authorList>
            <person name="Al-Wathiqui N."/>
            <person name="Fallon T.R."/>
            <person name="South A."/>
            <person name="Weng J.K."/>
            <person name="Lewis S.M."/>
        </authorList>
    </citation>
    <scope>NUCLEOTIDE SEQUENCE</scope>
</reference>
<dbReference type="InParanoid" id="A0A1Y1LAV0"/>
<dbReference type="InterPro" id="IPR036291">
    <property type="entry name" value="NAD(P)-bd_dom_sf"/>
</dbReference>
<dbReference type="InterPro" id="IPR057326">
    <property type="entry name" value="KR_dom"/>
</dbReference>
<protein>
    <recommendedName>
        <fullName evidence="1">Ketoreductase domain-containing protein</fullName>
    </recommendedName>
</protein>
<reference evidence="3 5" key="2">
    <citation type="journal article" date="2018" name="Elife">
        <title>Firefly genomes illuminate parallel origins of bioluminescence in beetles.</title>
        <authorList>
            <person name="Fallon T.R."/>
            <person name="Lower S.E."/>
            <person name="Chang C.H."/>
            <person name="Bessho-Uehara M."/>
            <person name="Martin G.J."/>
            <person name="Bewick A.J."/>
            <person name="Behringer M."/>
            <person name="Debat H.J."/>
            <person name="Wong I."/>
            <person name="Day J.C."/>
            <person name="Suvorov A."/>
            <person name="Silva C.J."/>
            <person name="Stanger-Hall K.F."/>
            <person name="Hall D.W."/>
            <person name="Schmitz R.J."/>
            <person name="Nelson D.R."/>
            <person name="Lewis S.M."/>
            <person name="Shigenobu S."/>
            <person name="Bybee S.M."/>
            <person name="Larracuente A.M."/>
            <person name="Oba Y."/>
            <person name="Weng J.K."/>
        </authorList>
    </citation>
    <scope>NUCLEOTIDE SEQUENCE [LARGE SCALE GENOMIC DNA]</scope>
    <source>
        <strain evidence="3">1611_PpyrPB1</strain>
        <tissue evidence="3">Whole body</tissue>
    </source>
</reference>
<feature type="domain" description="Ketoreductase" evidence="1">
    <location>
        <begin position="6"/>
        <end position="190"/>
    </location>
</feature>
<accession>A0A1Y1LAV0</accession>
<dbReference type="EMBL" id="VVIM01000002">
    <property type="protein sequence ID" value="KAB0802670.1"/>
    <property type="molecule type" value="Genomic_DNA"/>
</dbReference>
<dbReference type="NCBIfam" id="NF005559">
    <property type="entry name" value="PRK07231.1"/>
    <property type="match status" value="1"/>
</dbReference>
<gene>
    <name evidence="4" type="ORF">PPYR_04856</name>
    <name evidence="3" type="ORF">PPYR_15227</name>
</gene>
<proteinExistence type="predicted"/>
<dbReference type="Proteomes" id="UP000327044">
    <property type="component" value="Unassembled WGS sequence"/>
</dbReference>
<dbReference type="EMBL" id="VVIM01001379">
    <property type="protein sequence ID" value="KAB0790395.1"/>
    <property type="molecule type" value="Genomic_DNA"/>
</dbReference>
<dbReference type="OrthoDB" id="47007at2759"/>
<dbReference type="PANTHER" id="PTHR43975:SF2">
    <property type="entry name" value="EG:BACR7A4.14 PROTEIN-RELATED"/>
    <property type="match status" value="1"/>
</dbReference>
<dbReference type="SUPFAM" id="SSF51735">
    <property type="entry name" value="NAD(P)-binding Rossmann-fold domains"/>
    <property type="match status" value="1"/>
</dbReference>
<dbReference type="AlphaFoldDB" id="A0A1Y1LAV0"/>
<dbReference type="PANTHER" id="PTHR43975">
    <property type="entry name" value="ZGC:101858"/>
    <property type="match status" value="1"/>
</dbReference>
<evidence type="ECO:0000313" key="2">
    <source>
        <dbReference type="EMBL" id="JAV68706.1"/>
    </source>
</evidence>
<dbReference type="FunCoup" id="A0A1Y1LAV0">
    <property type="interactions" value="8"/>
</dbReference>
<evidence type="ECO:0000313" key="5">
    <source>
        <dbReference type="Proteomes" id="UP000327044"/>
    </source>
</evidence>
<dbReference type="InterPro" id="IPR002347">
    <property type="entry name" value="SDR_fam"/>
</dbReference>